<organism evidence="2 4">
    <name type="scientific">Ectocarpus siliculosus</name>
    <name type="common">Brown alga</name>
    <name type="synonym">Conferva siliculosa</name>
    <dbReference type="NCBI Taxonomy" id="2880"/>
    <lineage>
        <taxon>Eukaryota</taxon>
        <taxon>Sar</taxon>
        <taxon>Stramenopiles</taxon>
        <taxon>Ochrophyta</taxon>
        <taxon>PX clade</taxon>
        <taxon>Phaeophyceae</taxon>
        <taxon>Ectocarpales</taxon>
        <taxon>Ectocarpaceae</taxon>
        <taxon>Ectocarpus</taxon>
    </lineage>
</organism>
<evidence type="ECO:0000313" key="3">
    <source>
        <dbReference type="EMBL" id="CBJ32271.1"/>
    </source>
</evidence>
<feature type="region of interest" description="Disordered" evidence="1">
    <location>
        <begin position="63"/>
        <end position="86"/>
    </location>
</feature>
<feature type="compositionally biased region" description="Basic and acidic residues" evidence="1">
    <location>
        <begin position="64"/>
        <end position="78"/>
    </location>
</feature>
<dbReference type="EMBL" id="FN648515">
    <property type="protein sequence ID" value="CBJ32271.1"/>
    <property type="molecule type" value="Genomic_DNA"/>
</dbReference>
<sequence>MSARTFGSYCAGRGQLPTQTSPSSSGQAEAPAALYLQVDSANQRAFSTPALIITSERGYFENNGVRRTDDDVDAHGKQESQLCDGG</sequence>
<evidence type="ECO:0000313" key="2">
    <source>
        <dbReference type="EMBL" id="CBJ30934.1"/>
    </source>
</evidence>
<feature type="compositionally biased region" description="Polar residues" evidence="1">
    <location>
        <begin position="16"/>
        <end position="27"/>
    </location>
</feature>
<accession>D7FRZ3</accession>
<keyword evidence="4" id="KW-1185">Reference proteome</keyword>
<proteinExistence type="predicted"/>
<dbReference type="Proteomes" id="UP000002630">
    <property type="component" value="Unassembled WGS sequence"/>
</dbReference>
<reference evidence="2 4" key="1">
    <citation type="journal article" date="2010" name="Nature">
        <title>The Ectocarpus genome and the independent evolution of multicellularity in brown algae.</title>
        <authorList>
            <person name="Cock J.M."/>
            <person name="Sterck L."/>
            <person name="Rouze P."/>
            <person name="Scornet D."/>
            <person name="Allen A.E."/>
            <person name="Amoutzias G."/>
            <person name="Anthouard V."/>
            <person name="Artiguenave F."/>
            <person name="Aury J.M."/>
            <person name="Badger J.H."/>
            <person name="Beszteri B."/>
            <person name="Billiau K."/>
            <person name="Bonnet E."/>
            <person name="Bothwell J.H."/>
            <person name="Bowler C."/>
            <person name="Boyen C."/>
            <person name="Brownlee C."/>
            <person name="Carrano C.J."/>
            <person name="Charrier B."/>
            <person name="Cho G.Y."/>
            <person name="Coelho S.M."/>
            <person name="Collen J."/>
            <person name="Corre E."/>
            <person name="Da Silva C."/>
            <person name="Delage L."/>
            <person name="Delaroque N."/>
            <person name="Dittami S.M."/>
            <person name="Doulbeau S."/>
            <person name="Elias M."/>
            <person name="Farnham G."/>
            <person name="Gachon C.M."/>
            <person name="Gschloessl B."/>
            <person name="Heesch S."/>
            <person name="Jabbari K."/>
            <person name="Jubin C."/>
            <person name="Kawai H."/>
            <person name="Kimura K."/>
            <person name="Kloareg B."/>
            <person name="Kupper F.C."/>
            <person name="Lang D."/>
            <person name="Le Bail A."/>
            <person name="Leblanc C."/>
            <person name="Lerouge P."/>
            <person name="Lohr M."/>
            <person name="Lopez P.J."/>
            <person name="Martens C."/>
            <person name="Maumus F."/>
            <person name="Michel G."/>
            <person name="Miranda-Saavedra D."/>
            <person name="Morales J."/>
            <person name="Moreau H."/>
            <person name="Motomura T."/>
            <person name="Nagasato C."/>
            <person name="Napoli C.A."/>
            <person name="Nelson D.R."/>
            <person name="Nyvall-Collen P."/>
            <person name="Peters A.F."/>
            <person name="Pommier C."/>
            <person name="Potin P."/>
            <person name="Poulain J."/>
            <person name="Quesneville H."/>
            <person name="Read B."/>
            <person name="Rensing S.A."/>
            <person name="Ritter A."/>
            <person name="Rousvoal S."/>
            <person name="Samanta M."/>
            <person name="Samson G."/>
            <person name="Schroeder D.C."/>
            <person name="Segurens B."/>
            <person name="Strittmatter M."/>
            <person name="Tonon T."/>
            <person name="Tregear J.W."/>
            <person name="Valentin K."/>
            <person name="von Dassow P."/>
            <person name="Yamagishi T."/>
            <person name="Van de Peer Y."/>
            <person name="Wincker P."/>
        </authorList>
    </citation>
    <scope>NUCLEOTIDE SEQUENCE [LARGE SCALE GENOMIC DNA]</scope>
    <source>
        <strain evidence="2">Ec 32</strain>
        <strain evidence="4">Ec32 / CCAP1310/4</strain>
    </source>
</reference>
<dbReference type="InParanoid" id="D7FRZ3"/>
<protein>
    <submittedName>
        <fullName evidence="2">Uncharacterized protein</fullName>
    </submittedName>
</protein>
<evidence type="ECO:0000313" key="4">
    <source>
        <dbReference type="Proteomes" id="UP000002630"/>
    </source>
</evidence>
<dbReference type="EMBL" id="FN648404">
    <property type="protein sequence ID" value="CBJ30934.1"/>
    <property type="molecule type" value="Genomic_DNA"/>
</dbReference>
<feature type="region of interest" description="Disordered" evidence="1">
    <location>
        <begin position="1"/>
        <end position="29"/>
    </location>
</feature>
<name>D7FRZ3_ECTSI</name>
<gene>
    <name evidence="2" type="ORF">Esi_0225_0050</name>
    <name evidence="3" type="ORF">Esi_0325_0035</name>
</gene>
<evidence type="ECO:0000256" key="1">
    <source>
        <dbReference type="SAM" id="MobiDB-lite"/>
    </source>
</evidence>
<dbReference type="AlphaFoldDB" id="D7FRZ3"/>